<keyword evidence="3" id="KW-1185">Reference proteome</keyword>
<proteinExistence type="predicted"/>
<dbReference type="Proteomes" id="UP000789759">
    <property type="component" value="Unassembled WGS sequence"/>
</dbReference>
<evidence type="ECO:0000313" key="3">
    <source>
        <dbReference type="Proteomes" id="UP000789759"/>
    </source>
</evidence>
<evidence type="ECO:0000313" key="2">
    <source>
        <dbReference type="EMBL" id="CAG8456568.1"/>
    </source>
</evidence>
<comment type="caution">
    <text evidence="2">The sequence shown here is derived from an EMBL/GenBank/DDBJ whole genome shotgun (WGS) entry which is preliminary data.</text>
</comment>
<feature type="compositionally biased region" description="Polar residues" evidence="1">
    <location>
        <begin position="275"/>
        <end position="294"/>
    </location>
</feature>
<accession>A0A9N8VPM5</accession>
<dbReference type="AlphaFoldDB" id="A0A9N8VPM5"/>
<dbReference type="EMBL" id="CAJVQA010000116">
    <property type="protein sequence ID" value="CAG8456568.1"/>
    <property type="molecule type" value="Genomic_DNA"/>
</dbReference>
<organism evidence="2 3">
    <name type="scientific">Cetraspora pellucida</name>
    <dbReference type="NCBI Taxonomy" id="1433469"/>
    <lineage>
        <taxon>Eukaryota</taxon>
        <taxon>Fungi</taxon>
        <taxon>Fungi incertae sedis</taxon>
        <taxon>Mucoromycota</taxon>
        <taxon>Glomeromycotina</taxon>
        <taxon>Glomeromycetes</taxon>
        <taxon>Diversisporales</taxon>
        <taxon>Gigasporaceae</taxon>
        <taxon>Cetraspora</taxon>
    </lineage>
</organism>
<reference evidence="2" key="1">
    <citation type="submission" date="2021-06" db="EMBL/GenBank/DDBJ databases">
        <authorList>
            <person name="Kallberg Y."/>
            <person name="Tangrot J."/>
            <person name="Rosling A."/>
        </authorList>
    </citation>
    <scope>NUCLEOTIDE SEQUENCE</scope>
    <source>
        <strain evidence="2">FL966</strain>
    </source>
</reference>
<gene>
    <name evidence="2" type="ORF">CPELLU_LOCUS418</name>
</gene>
<feature type="non-terminal residue" evidence="2">
    <location>
        <position position="1"/>
    </location>
</feature>
<protein>
    <submittedName>
        <fullName evidence="2">19323_t:CDS:1</fullName>
    </submittedName>
</protein>
<name>A0A9N8VPM5_9GLOM</name>
<dbReference type="OrthoDB" id="2435533at2759"/>
<sequence>MKKFFISKFILQEKFRLGTLIEDKLVKNETMKNESVKIIYMKTKHVESEAFKFLKDKSKENKCVEVELMKNKSVEGGDMEVELVDIKGKVSEAVEGENIEGENMENETKKINQGSITLEGNSEINTPVFKLELEGLNLTKHYINQPIELSVGIRFNFWAIADHYLKNKIFTAGMQSTLCIESINAIIHKAVASSSSMSDVIEALELHIQKKELNKNYGHLMGHFKEALSYSIEDDDQNALNELILDYIAKKEEIQNDKGRHPNKWLKAFNEETNKVSSNKKQQASYDTTNNNSETRCRLRSHYKSGYYAPKYPNKKNA</sequence>
<feature type="region of interest" description="Disordered" evidence="1">
    <location>
        <begin position="272"/>
        <end position="300"/>
    </location>
</feature>
<evidence type="ECO:0000256" key="1">
    <source>
        <dbReference type="SAM" id="MobiDB-lite"/>
    </source>
</evidence>